<keyword evidence="2" id="KW-0472">Membrane</keyword>
<dbReference type="EMBL" id="BRXW01000640">
    <property type="protein sequence ID" value="GMH71556.1"/>
    <property type="molecule type" value="Genomic_DNA"/>
</dbReference>
<dbReference type="AlphaFoldDB" id="A0A9W7AF03"/>
<accession>A0A9W7AF03</accession>
<organism evidence="3 4">
    <name type="scientific">Triparma laevis f. longispina</name>
    <dbReference type="NCBI Taxonomy" id="1714387"/>
    <lineage>
        <taxon>Eukaryota</taxon>
        <taxon>Sar</taxon>
        <taxon>Stramenopiles</taxon>
        <taxon>Ochrophyta</taxon>
        <taxon>Bolidophyceae</taxon>
        <taxon>Parmales</taxon>
        <taxon>Triparmaceae</taxon>
        <taxon>Triparma</taxon>
    </lineage>
</organism>
<evidence type="ECO:0000256" key="2">
    <source>
        <dbReference type="SAM" id="Phobius"/>
    </source>
</evidence>
<comment type="caution">
    <text evidence="3">The sequence shown here is derived from an EMBL/GenBank/DDBJ whole genome shotgun (WGS) entry which is preliminary data.</text>
</comment>
<evidence type="ECO:0000313" key="3">
    <source>
        <dbReference type="EMBL" id="GMH71556.1"/>
    </source>
</evidence>
<feature type="transmembrane region" description="Helical" evidence="2">
    <location>
        <begin position="12"/>
        <end position="32"/>
    </location>
</feature>
<keyword evidence="4" id="KW-1185">Reference proteome</keyword>
<dbReference type="Proteomes" id="UP001165122">
    <property type="component" value="Unassembled WGS sequence"/>
</dbReference>
<evidence type="ECO:0000256" key="1">
    <source>
        <dbReference type="SAM" id="MobiDB-lite"/>
    </source>
</evidence>
<reference evidence="4" key="1">
    <citation type="journal article" date="2023" name="Commun. Biol.">
        <title>Genome analysis of Parmales, the sister group of diatoms, reveals the evolutionary specialization of diatoms from phago-mixotrophs to photoautotrophs.</title>
        <authorList>
            <person name="Ban H."/>
            <person name="Sato S."/>
            <person name="Yoshikawa S."/>
            <person name="Yamada K."/>
            <person name="Nakamura Y."/>
            <person name="Ichinomiya M."/>
            <person name="Sato N."/>
            <person name="Blanc-Mathieu R."/>
            <person name="Endo H."/>
            <person name="Kuwata A."/>
            <person name="Ogata H."/>
        </authorList>
    </citation>
    <scope>NUCLEOTIDE SEQUENCE [LARGE SCALE GENOMIC DNA]</scope>
    <source>
        <strain evidence="4">NIES 3700</strain>
    </source>
</reference>
<protein>
    <submittedName>
        <fullName evidence="3">Uncharacterized protein</fullName>
    </submittedName>
</protein>
<keyword evidence="2" id="KW-0812">Transmembrane</keyword>
<feature type="compositionally biased region" description="Acidic residues" evidence="1">
    <location>
        <begin position="165"/>
        <end position="180"/>
    </location>
</feature>
<feature type="region of interest" description="Disordered" evidence="1">
    <location>
        <begin position="165"/>
        <end position="191"/>
    </location>
</feature>
<sequence length="191" mass="21438">MIPLILVSVVGYLMMLILGPGTLIILGGAGTLSVRSLIEPRNVEFLRGRFFSIRTRFLRYALWNYVPQIMDLSWHQFMTTGTFWTRYGCLLIYCLGLTPSEVEEIGSRLRAEDRNTMFGEGGVGRSFGLQALRDMAERGGNVVIEAEGWVTPSANRVQSNDLVLIDENDDDDDDDDDDDSNLVIRPFNPPS</sequence>
<evidence type="ECO:0000313" key="4">
    <source>
        <dbReference type="Proteomes" id="UP001165122"/>
    </source>
</evidence>
<gene>
    <name evidence="3" type="ORF">TrLO_g9091</name>
</gene>
<name>A0A9W7AF03_9STRA</name>
<keyword evidence="2" id="KW-1133">Transmembrane helix</keyword>
<proteinExistence type="predicted"/>